<dbReference type="InterPro" id="IPR046342">
    <property type="entry name" value="CBS_dom_sf"/>
</dbReference>
<dbReference type="Gene3D" id="3.10.580.10">
    <property type="entry name" value="CBS-domain"/>
    <property type="match status" value="1"/>
</dbReference>
<evidence type="ECO:0000313" key="3">
    <source>
        <dbReference type="Proteomes" id="UP000070089"/>
    </source>
</evidence>
<name>A0A132NYY7_GIAIN</name>
<dbReference type="InterPro" id="IPR000644">
    <property type="entry name" value="CBS_dom"/>
</dbReference>
<dbReference type="SUPFAM" id="SSF54631">
    <property type="entry name" value="CBS-domain pair"/>
    <property type="match status" value="1"/>
</dbReference>
<evidence type="ECO:0000313" key="2">
    <source>
        <dbReference type="EMBL" id="KWX15275.1"/>
    </source>
</evidence>
<dbReference type="EMBL" id="JXTI01000011">
    <property type="protein sequence ID" value="KWX15275.1"/>
    <property type="molecule type" value="Genomic_DNA"/>
</dbReference>
<feature type="domain" description="CBS" evidence="1">
    <location>
        <begin position="115"/>
        <end position="164"/>
    </location>
</feature>
<sequence length="332" mass="37209">MIAQRLSEISVAALPATRIDKADVFELTVNVSWFEALKYMVEKRISAVPVKEGNTYIGYIDRFTFVHWAAQYAKRCMEQQGEHSTGSTTPKAISDEITQIFTTHPLTQLERTCFHPMVLIKETAMVSDVAEYIKNPGVYRVYLTAEDGTISGVVTQQNFFSWLVKQPFVKENAKYKAAVINDLVNMATIEHKKTKQSYRTFGLNDKTYAAITSLKRNPDDKGMADGCVMLGEDDFLVTVLRRRDLDILAKIDDLTVLCAPLNRMISTVRSTEINCTVTAITVGLGTPVEAVATRLAISRFEHAFVGSTSTTTWQDIQDIITDGRIIRFILSL</sequence>
<dbReference type="Pfam" id="PF00571">
    <property type="entry name" value="CBS"/>
    <property type="match status" value="2"/>
</dbReference>
<dbReference type="Proteomes" id="UP000070089">
    <property type="component" value="Unassembled WGS sequence"/>
</dbReference>
<reference evidence="2 3" key="1">
    <citation type="journal article" date="2015" name="Mol. Biochem. Parasitol.">
        <title>Identification of polymorphic genes for use in assemblage B genotyping assays through comparative genomics of multiple assemblage B Giardia duodenalis isolates.</title>
        <authorList>
            <person name="Wielinga C."/>
            <person name="Thompson R.C."/>
            <person name="Monis P."/>
            <person name="Ryan U."/>
        </authorList>
    </citation>
    <scope>NUCLEOTIDE SEQUENCE [LARGE SCALE GENOMIC DNA]</scope>
    <source>
        <strain evidence="2 3">BAH15c1</strain>
    </source>
</reference>
<accession>A0A132NYY7</accession>
<dbReference type="AlphaFoldDB" id="A0A132NYY7"/>
<organism evidence="2 3">
    <name type="scientific">Giardia duodenalis assemblage B</name>
    <dbReference type="NCBI Taxonomy" id="1394984"/>
    <lineage>
        <taxon>Eukaryota</taxon>
        <taxon>Metamonada</taxon>
        <taxon>Diplomonadida</taxon>
        <taxon>Hexamitidae</taxon>
        <taxon>Giardiinae</taxon>
        <taxon>Giardia</taxon>
    </lineage>
</organism>
<comment type="caution">
    <text evidence="2">The sequence shown here is derived from an EMBL/GenBank/DDBJ whole genome shotgun (WGS) entry which is preliminary data.</text>
</comment>
<feature type="domain" description="CBS" evidence="1">
    <location>
        <begin position="23"/>
        <end position="64"/>
    </location>
</feature>
<proteinExistence type="predicted"/>
<protein>
    <recommendedName>
        <fullName evidence="1">CBS domain-containing protein</fullName>
    </recommendedName>
</protein>
<dbReference type="OrthoDB" id="10250875at2759"/>
<dbReference type="VEuPathDB" id="GiardiaDB:QR46_0711"/>
<gene>
    <name evidence="2" type="ORF">QR46_0711</name>
</gene>
<evidence type="ECO:0000259" key="1">
    <source>
        <dbReference type="Pfam" id="PF00571"/>
    </source>
</evidence>